<gene>
    <name evidence="3" type="ORF">TH3_05100</name>
</gene>
<feature type="chain" id="PRO_5044504270" description="SH3b domain-containing protein" evidence="1">
    <location>
        <begin position="22"/>
        <end position="289"/>
    </location>
</feature>
<dbReference type="AlphaFoldDB" id="A0AB72UA13"/>
<dbReference type="Pfam" id="PF08239">
    <property type="entry name" value="SH3_3"/>
    <property type="match status" value="1"/>
</dbReference>
<proteinExistence type="predicted"/>
<dbReference type="KEGG" id="txi:TH3_05100"/>
<dbReference type="PROSITE" id="PS51781">
    <property type="entry name" value="SH3B"/>
    <property type="match status" value="1"/>
</dbReference>
<feature type="domain" description="SH3b" evidence="2">
    <location>
        <begin position="143"/>
        <end position="206"/>
    </location>
</feature>
<evidence type="ECO:0000313" key="4">
    <source>
        <dbReference type="Proteomes" id="UP000007127"/>
    </source>
</evidence>
<evidence type="ECO:0000313" key="3">
    <source>
        <dbReference type="EMBL" id="AJD51140.1"/>
    </source>
</evidence>
<dbReference type="Gene3D" id="2.30.30.40">
    <property type="entry name" value="SH3 Domains"/>
    <property type="match status" value="1"/>
</dbReference>
<dbReference type="GeneID" id="31926702"/>
<name>A0AB72UA13_9PROT</name>
<protein>
    <recommendedName>
        <fullName evidence="2">SH3b domain-containing protein</fullName>
    </recommendedName>
</protein>
<feature type="signal peptide" evidence="1">
    <location>
        <begin position="1"/>
        <end position="21"/>
    </location>
</feature>
<sequence>MNKAVLRGTTALVLMSLLALGGCNKTTGQTVGSIVGVVGGTILGAQFGNGTGQLVATAIGATAGYMIGDWIGGMLDPADAEAVQQRTNQTLDAGNDGEVVTWNNPDTGASAEIVPTNTRQVAAKVEVQRPKVVASPVGMTIVGEERVVTKGANVRSAPSTDSDVLTGLRAGDRINAVGSVANGNWYLVGRDGKAIGYVYHTLLAEPNVIPDMQMAAADTAQDPEAAKVAEEKVVERDSDVIDLDAEFETETLIVQTTCRDVSMTVSDGSESEQKNYSACKSPDGVWELG</sequence>
<dbReference type="RefSeq" id="WP_007090713.1">
    <property type="nucleotide sequence ID" value="NZ_CP004388.1"/>
</dbReference>
<evidence type="ECO:0000259" key="2">
    <source>
        <dbReference type="PROSITE" id="PS51781"/>
    </source>
</evidence>
<dbReference type="Proteomes" id="UP000007127">
    <property type="component" value="Chromosome"/>
</dbReference>
<accession>A0AB72UA13</accession>
<evidence type="ECO:0000256" key="1">
    <source>
        <dbReference type="SAM" id="SignalP"/>
    </source>
</evidence>
<dbReference type="SMART" id="SM00287">
    <property type="entry name" value="SH3b"/>
    <property type="match status" value="1"/>
</dbReference>
<dbReference type="EMBL" id="CP004388">
    <property type="protein sequence ID" value="AJD51140.1"/>
    <property type="molecule type" value="Genomic_DNA"/>
</dbReference>
<keyword evidence="1" id="KW-0732">Signal</keyword>
<dbReference type="PROSITE" id="PS51257">
    <property type="entry name" value="PROKAR_LIPOPROTEIN"/>
    <property type="match status" value="1"/>
</dbReference>
<reference evidence="3 4" key="1">
    <citation type="journal article" date="2012" name="J. Bacteriol.">
        <title>Genome sequence of Thalassospira xiamenensis type strain M-5.</title>
        <authorList>
            <person name="Lai Q."/>
            <person name="Shao Z."/>
        </authorList>
    </citation>
    <scope>NUCLEOTIDE SEQUENCE [LARGE SCALE GENOMIC DNA]</scope>
    <source>
        <strain evidence="3 4">M-5</strain>
    </source>
</reference>
<organism evidence="3 4">
    <name type="scientific">Thalassospira xiamenensis M-5 = DSM 17429</name>
    <dbReference type="NCBI Taxonomy" id="1123366"/>
    <lineage>
        <taxon>Bacteria</taxon>
        <taxon>Pseudomonadati</taxon>
        <taxon>Pseudomonadota</taxon>
        <taxon>Alphaproteobacteria</taxon>
        <taxon>Rhodospirillales</taxon>
        <taxon>Thalassospiraceae</taxon>
        <taxon>Thalassospira</taxon>
    </lineage>
</organism>
<dbReference type="InterPro" id="IPR003646">
    <property type="entry name" value="SH3-like_bac-type"/>
</dbReference>